<keyword evidence="3" id="KW-1185">Reference proteome</keyword>
<protein>
    <submittedName>
        <fullName evidence="2">Uncharacterized protein</fullName>
    </submittedName>
</protein>
<feature type="transmembrane region" description="Helical" evidence="1">
    <location>
        <begin position="68"/>
        <end position="89"/>
    </location>
</feature>
<sequence length="157" mass="16691">MGPAATDWGDALTTSHGSPLAMVGVALLVFPKLALGLSGFETGVAVVPHIKGDLPQRIRGGKQLLTTAAAIMSVFLVTSSLTATILIPAEEFQPGGEANGREYSDKIAQIIAWTEGNPVAKFARYLIVGQGEVAPVTREMIRRAEPERNRRPHIHVG</sequence>
<keyword evidence="1" id="KW-0812">Transmembrane</keyword>
<evidence type="ECO:0000256" key="1">
    <source>
        <dbReference type="SAM" id="Phobius"/>
    </source>
</evidence>
<feature type="transmembrane region" description="Helical" evidence="1">
    <location>
        <begin position="20"/>
        <end position="47"/>
    </location>
</feature>
<dbReference type="EMBL" id="BOMG01000138">
    <property type="protein sequence ID" value="GID61795.1"/>
    <property type="molecule type" value="Genomic_DNA"/>
</dbReference>
<name>A0ABQ3XTH2_9ACTN</name>
<comment type="caution">
    <text evidence="2">The sequence shown here is derived from an EMBL/GenBank/DDBJ whole genome shotgun (WGS) entry which is preliminary data.</text>
</comment>
<evidence type="ECO:0000313" key="2">
    <source>
        <dbReference type="EMBL" id="GID61795.1"/>
    </source>
</evidence>
<dbReference type="RefSeq" id="WP_239146115.1">
    <property type="nucleotide sequence ID" value="NZ_BAAAQE010000119.1"/>
</dbReference>
<dbReference type="Proteomes" id="UP000612282">
    <property type="component" value="Unassembled WGS sequence"/>
</dbReference>
<accession>A0ABQ3XTH2</accession>
<evidence type="ECO:0000313" key="3">
    <source>
        <dbReference type="Proteomes" id="UP000612282"/>
    </source>
</evidence>
<keyword evidence="1" id="KW-0472">Membrane</keyword>
<organism evidence="2 3">
    <name type="scientific">Actinoplanes couchii</name>
    <dbReference type="NCBI Taxonomy" id="403638"/>
    <lineage>
        <taxon>Bacteria</taxon>
        <taxon>Bacillati</taxon>
        <taxon>Actinomycetota</taxon>
        <taxon>Actinomycetes</taxon>
        <taxon>Micromonosporales</taxon>
        <taxon>Micromonosporaceae</taxon>
        <taxon>Actinoplanes</taxon>
    </lineage>
</organism>
<proteinExistence type="predicted"/>
<keyword evidence="1" id="KW-1133">Transmembrane helix</keyword>
<gene>
    <name evidence="2" type="ORF">Aco03nite_101990</name>
</gene>
<reference evidence="2 3" key="1">
    <citation type="submission" date="2021-01" db="EMBL/GenBank/DDBJ databases">
        <title>Whole genome shotgun sequence of Actinoplanes couchii NBRC 106145.</title>
        <authorList>
            <person name="Komaki H."/>
            <person name="Tamura T."/>
        </authorList>
    </citation>
    <scope>NUCLEOTIDE SEQUENCE [LARGE SCALE GENOMIC DNA]</scope>
    <source>
        <strain evidence="2 3">NBRC 106145</strain>
    </source>
</reference>